<evidence type="ECO:0000256" key="2">
    <source>
        <dbReference type="ARBA" id="ARBA00022801"/>
    </source>
</evidence>
<evidence type="ECO:0000256" key="1">
    <source>
        <dbReference type="ARBA" id="ARBA00008532"/>
    </source>
</evidence>
<keyword evidence="5" id="KW-1185">Reference proteome</keyword>
<keyword evidence="2" id="KW-0378">Hydrolase</keyword>
<dbReference type="Pfam" id="PF19420">
    <property type="entry name" value="DDAH_eukar"/>
    <property type="match status" value="1"/>
</dbReference>
<dbReference type="Proteomes" id="UP000621436">
    <property type="component" value="Unassembled WGS sequence"/>
</dbReference>
<organism evidence="4 5">
    <name type="scientific">Halonatronomonas betaini</name>
    <dbReference type="NCBI Taxonomy" id="2778430"/>
    <lineage>
        <taxon>Bacteria</taxon>
        <taxon>Bacillati</taxon>
        <taxon>Bacillota</taxon>
        <taxon>Clostridia</taxon>
        <taxon>Halanaerobiales</taxon>
        <taxon>Halarsenatibacteraceae</taxon>
        <taxon>Halonatronomonas</taxon>
    </lineage>
</organism>
<dbReference type="GO" id="GO:0016403">
    <property type="term" value="F:dimethylargininase activity"/>
    <property type="evidence" value="ECO:0007669"/>
    <property type="project" value="TreeGrafter"/>
</dbReference>
<accession>A0A931AT67</accession>
<evidence type="ECO:0000313" key="4">
    <source>
        <dbReference type="EMBL" id="MBF8436350.1"/>
    </source>
</evidence>
<dbReference type="SUPFAM" id="SSF55909">
    <property type="entry name" value="Pentein"/>
    <property type="match status" value="1"/>
</dbReference>
<dbReference type="GO" id="GO:0006525">
    <property type="term" value="P:arginine metabolic process"/>
    <property type="evidence" value="ECO:0007669"/>
    <property type="project" value="TreeGrafter"/>
</dbReference>
<comment type="similarity">
    <text evidence="1">Belongs to the DDAH family.</text>
</comment>
<sequence length="256" mass="28003">MELTNAIVKKPGKSMVDGISKSNLGKPDYEKAVIQHNNYIKALEKAGLEVTVLEAEEDYPDSVFVEDPAIVTSDFAVITNPGADSRKGETEAIESAIKEFYSVDNIHRIESPATLDGGDIIQVNNILYAGISDRTNTAGVEQLSEIAGNYGYKTFGIEIENMLHLKSGASYIGDDTVLITGMFLGRPEFLKYNQIILGDSEDYAANSVRVNDYLIIPSGYPMVKKKLEAAGFKLITLDVSEFRKLDGGLSCLSLRF</sequence>
<dbReference type="Gene3D" id="3.75.10.10">
    <property type="entry name" value="L-arginine/glycine Amidinotransferase, Chain A"/>
    <property type="match status" value="1"/>
</dbReference>
<evidence type="ECO:0000256" key="3">
    <source>
        <dbReference type="PIRSR" id="PIRSR633199-1"/>
    </source>
</evidence>
<name>A0A931AT67_9FIRM</name>
<dbReference type="RefSeq" id="WP_270453182.1">
    <property type="nucleotide sequence ID" value="NZ_JADPIE010000002.1"/>
</dbReference>
<feature type="active site" description="Proton donor" evidence="3">
    <location>
        <position position="164"/>
    </location>
</feature>
<protein>
    <submittedName>
        <fullName evidence="4">N(G),N(G)-dimethylarginine dimethylaminohydrolase</fullName>
    </submittedName>
</protein>
<evidence type="ECO:0000313" key="5">
    <source>
        <dbReference type="Proteomes" id="UP000621436"/>
    </source>
</evidence>
<dbReference type="PANTHER" id="PTHR12737">
    <property type="entry name" value="DIMETHYLARGININE DIMETHYLAMINOHYDROLASE"/>
    <property type="match status" value="1"/>
</dbReference>
<dbReference type="AlphaFoldDB" id="A0A931AT67"/>
<dbReference type="GO" id="GO:0045429">
    <property type="term" value="P:positive regulation of nitric oxide biosynthetic process"/>
    <property type="evidence" value="ECO:0007669"/>
    <property type="project" value="TreeGrafter"/>
</dbReference>
<dbReference type="EMBL" id="JADPIE010000002">
    <property type="protein sequence ID" value="MBF8436350.1"/>
    <property type="molecule type" value="Genomic_DNA"/>
</dbReference>
<dbReference type="PANTHER" id="PTHR12737:SF9">
    <property type="entry name" value="DIMETHYLARGININASE"/>
    <property type="match status" value="1"/>
</dbReference>
<dbReference type="InterPro" id="IPR033199">
    <property type="entry name" value="DDAH-like"/>
</dbReference>
<reference evidence="4" key="1">
    <citation type="submission" date="2020-11" db="EMBL/GenBank/DDBJ databases">
        <title>Halonatronomonas betainensis gen. nov., sp. nov. a novel haloalkaliphilic representative of the family Halanaerobiacae capable of betaine degradation.</title>
        <authorList>
            <person name="Boltyanskaya Y."/>
            <person name="Kevbrin V."/>
            <person name="Detkova E."/>
            <person name="Grouzdev D.S."/>
            <person name="Koziaeva V."/>
            <person name="Zhilina T."/>
        </authorList>
    </citation>
    <scope>NUCLEOTIDE SEQUENCE</scope>
    <source>
        <strain evidence="4">Z-7014</strain>
    </source>
</reference>
<gene>
    <name evidence="4" type="ORF">I0Q91_04595</name>
</gene>
<comment type="caution">
    <text evidence="4">The sequence shown here is derived from an EMBL/GenBank/DDBJ whole genome shotgun (WGS) entry which is preliminary data.</text>
</comment>
<feature type="active site" description="Nucleophile" evidence="3">
    <location>
        <position position="251"/>
    </location>
</feature>
<dbReference type="GO" id="GO:0016597">
    <property type="term" value="F:amino acid binding"/>
    <property type="evidence" value="ECO:0007669"/>
    <property type="project" value="TreeGrafter"/>
</dbReference>
<dbReference type="GO" id="GO:0000052">
    <property type="term" value="P:citrulline metabolic process"/>
    <property type="evidence" value="ECO:0007669"/>
    <property type="project" value="TreeGrafter"/>
</dbReference>
<proteinExistence type="inferred from homology"/>